<dbReference type="Pfam" id="PF04542">
    <property type="entry name" value="Sigma70_r2"/>
    <property type="match status" value="1"/>
</dbReference>
<feature type="domain" description="RNA polymerase sigma-70 region 2" evidence="7">
    <location>
        <begin position="44"/>
        <end position="110"/>
    </location>
</feature>
<dbReference type="KEGG" id="ica:Intca_0565"/>
<evidence type="ECO:0000256" key="1">
    <source>
        <dbReference type="ARBA" id="ARBA00010641"/>
    </source>
</evidence>
<keyword evidence="10" id="KW-1185">Reference proteome</keyword>
<dbReference type="GO" id="GO:0006352">
    <property type="term" value="P:DNA-templated transcription initiation"/>
    <property type="evidence" value="ECO:0007669"/>
    <property type="project" value="InterPro"/>
</dbReference>
<keyword evidence="2 6" id="KW-0805">Transcription regulation</keyword>
<dbReference type="InterPro" id="IPR007630">
    <property type="entry name" value="RNA_pol_sigma70_r4"/>
</dbReference>
<protein>
    <recommendedName>
        <fullName evidence="6">RNA polymerase sigma factor</fullName>
    </recommendedName>
</protein>
<dbReference type="GO" id="GO:0016987">
    <property type="term" value="F:sigma factor activity"/>
    <property type="evidence" value="ECO:0007669"/>
    <property type="project" value="UniProtKB-KW"/>
</dbReference>
<dbReference type="NCBIfam" id="TIGR02937">
    <property type="entry name" value="sigma70-ECF"/>
    <property type="match status" value="1"/>
</dbReference>
<dbReference type="Proteomes" id="UP000008914">
    <property type="component" value="Chromosome"/>
</dbReference>
<dbReference type="InterPro" id="IPR014284">
    <property type="entry name" value="RNA_pol_sigma-70_dom"/>
</dbReference>
<keyword evidence="3 6" id="KW-0731">Sigma factor</keyword>
<organism evidence="9 10">
    <name type="scientific">Intrasporangium calvum (strain ATCC 23552 / DSM 43043 / JCM 3097 / NBRC 12989 / NCIMB 10167 / NRRL B-3866 / 7 KIP)</name>
    <dbReference type="NCBI Taxonomy" id="710696"/>
    <lineage>
        <taxon>Bacteria</taxon>
        <taxon>Bacillati</taxon>
        <taxon>Actinomycetota</taxon>
        <taxon>Actinomycetes</taxon>
        <taxon>Micrococcales</taxon>
        <taxon>Intrasporangiaceae</taxon>
        <taxon>Intrasporangium</taxon>
    </lineage>
</organism>
<dbReference type="InterPro" id="IPR013325">
    <property type="entry name" value="RNA_pol_sigma_r2"/>
</dbReference>
<sequence length="204" mass="22551">MSTAVPTRAAGYGVLVHVHDEPGVDSGELATALAAGSTDALEEIYRQWSGLVHTIALRSLGDPADAEDVTQQVFVSAWNGRHSFRPDQGSIQAWLVGITRHRVADLRTQRYRNHRNVQAVALESAATPPVTDDTEWAQRLLLVHELERMGDPRAAVIRMAFLEDRSHDDIADTLGLPLGTVKSHVRRGLLQLRERLQEVNRVSS</sequence>
<gene>
    <name evidence="9" type="ordered locus">Intca_0565</name>
</gene>
<dbReference type="InterPro" id="IPR013324">
    <property type="entry name" value="RNA_pol_sigma_r3/r4-like"/>
</dbReference>
<keyword evidence="4 6" id="KW-0238">DNA-binding</keyword>
<feature type="domain" description="RNA polymerase sigma-70 region 4" evidence="8">
    <location>
        <begin position="154"/>
        <end position="194"/>
    </location>
</feature>
<accession>E6S9D4</accession>
<dbReference type="PANTHER" id="PTHR43133">
    <property type="entry name" value="RNA POLYMERASE ECF-TYPE SIGMA FACTO"/>
    <property type="match status" value="1"/>
</dbReference>
<dbReference type="STRING" id="710696.Intca_0565"/>
<dbReference type="Gene3D" id="1.10.10.10">
    <property type="entry name" value="Winged helix-like DNA-binding domain superfamily/Winged helix DNA-binding domain"/>
    <property type="match status" value="1"/>
</dbReference>
<dbReference type="HOGENOM" id="CLU_047691_9_3_11"/>
<evidence type="ECO:0000313" key="9">
    <source>
        <dbReference type="EMBL" id="ADU47110.1"/>
    </source>
</evidence>
<evidence type="ECO:0000256" key="5">
    <source>
        <dbReference type="ARBA" id="ARBA00023163"/>
    </source>
</evidence>
<evidence type="ECO:0000313" key="10">
    <source>
        <dbReference type="Proteomes" id="UP000008914"/>
    </source>
</evidence>
<dbReference type="PANTHER" id="PTHR43133:SF62">
    <property type="entry name" value="RNA POLYMERASE SIGMA FACTOR SIGZ"/>
    <property type="match status" value="1"/>
</dbReference>
<evidence type="ECO:0000256" key="4">
    <source>
        <dbReference type="ARBA" id="ARBA00023125"/>
    </source>
</evidence>
<keyword evidence="5 6" id="KW-0804">Transcription</keyword>
<name>E6S9D4_INTC7</name>
<dbReference type="EMBL" id="CP002343">
    <property type="protein sequence ID" value="ADU47110.1"/>
    <property type="molecule type" value="Genomic_DNA"/>
</dbReference>
<dbReference type="InterPro" id="IPR036388">
    <property type="entry name" value="WH-like_DNA-bd_sf"/>
</dbReference>
<dbReference type="InterPro" id="IPR000838">
    <property type="entry name" value="RNA_pol_sigma70_ECF_CS"/>
</dbReference>
<dbReference type="GO" id="GO:0003677">
    <property type="term" value="F:DNA binding"/>
    <property type="evidence" value="ECO:0007669"/>
    <property type="project" value="UniProtKB-KW"/>
</dbReference>
<dbReference type="InterPro" id="IPR039425">
    <property type="entry name" value="RNA_pol_sigma-70-like"/>
</dbReference>
<dbReference type="AlphaFoldDB" id="E6S9D4"/>
<reference evidence="9 10" key="1">
    <citation type="journal article" date="2010" name="Stand. Genomic Sci.">
        <title>Complete genome sequence of Intrasporangium calvum type strain (7 KIP).</title>
        <authorList>
            <person name="Del Rio T.G."/>
            <person name="Chertkov O."/>
            <person name="Yasawong M."/>
            <person name="Lucas S."/>
            <person name="Deshpande S."/>
            <person name="Cheng J.F."/>
            <person name="Detter C."/>
            <person name="Tapia R."/>
            <person name="Han C."/>
            <person name="Goodwin L."/>
            <person name="Pitluck S."/>
            <person name="Liolios K."/>
            <person name="Ivanova N."/>
            <person name="Mavromatis K."/>
            <person name="Pati A."/>
            <person name="Chen A."/>
            <person name="Palaniappan K."/>
            <person name="Land M."/>
            <person name="Hauser L."/>
            <person name="Chang Y.J."/>
            <person name="Jeffries C.D."/>
            <person name="Rohde M."/>
            <person name="Pukall R."/>
            <person name="Sikorski J."/>
            <person name="Goker M."/>
            <person name="Woyke T."/>
            <person name="Bristow J."/>
            <person name="Eisen J.A."/>
            <person name="Markowitz V."/>
            <person name="Hugenholtz P."/>
            <person name="Kyrpides N.C."/>
            <person name="Klenk H.P."/>
            <person name="Lapidus A."/>
        </authorList>
    </citation>
    <scope>NUCLEOTIDE SEQUENCE [LARGE SCALE GENOMIC DNA]</scope>
    <source>
        <strain evidence="10">ATCC 23552 / DSM 43043 / JCM 3097 / NBRC 12989 / 7 KIP</strain>
    </source>
</reference>
<evidence type="ECO:0000256" key="2">
    <source>
        <dbReference type="ARBA" id="ARBA00023015"/>
    </source>
</evidence>
<evidence type="ECO:0000259" key="8">
    <source>
        <dbReference type="Pfam" id="PF04545"/>
    </source>
</evidence>
<proteinExistence type="inferred from homology"/>
<dbReference type="PROSITE" id="PS01063">
    <property type="entry name" value="SIGMA70_ECF"/>
    <property type="match status" value="1"/>
</dbReference>
<evidence type="ECO:0000256" key="6">
    <source>
        <dbReference type="RuleBase" id="RU000716"/>
    </source>
</evidence>
<evidence type="ECO:0000259" key="7">
    <source>
        <dbReference type="Pfam" id="PF04542"/>
    </source>
</evidence>
<dbReference type="eggNOG" id="COG1595">
    <property type="taxonomic scope" value="Bacteria"/>
</dbReference>
<dbReference type="SUPFAM" id="SSF88659">
    <property type="entry name" value="Sigma3 and sigma4 domains of RNA polymerase sigma factors"/>
    <property type="match status" value="1"/>
</dbReference>
<dbReference type="Gene3D" id="1.10.1740.10">
    <property type="match status" value="1"/>
</dbReference>
<dbReference type="Pfam" id="PF04545">
    <property type="entry name" value="Sigma70_r4"/>
    <property type="match status" value="1"/>
</dbReference>
<dbReference type="InterPro" id="IPR007627">
    <property type="entry name" value="RNA_pol_sigma70_r2"/>
</dbReference>
<evidence type="ECO:0000256" key="3">
    <source>
        <dbReference type="ARBA" id="ARBA00023082"/>
    </source>
</evidence>
<dbReference type="SUPFAM" id="SSF88946">
    <property type="entry name" value="Sigma2 domain of RNA polymerase sigma factors"/>
    <property type="match status" value="1"/>
</dbReference>
<comment type="similarity">
    <text evidence="1 6">Belongs to the sigma-70 factor family. ECF subfamily.</text>
</comment>